<feature type="transmembrane region" description="Helical" evidence="11">
    <location>
        <begin position="382"/>
        <end position="411"/>
    </location>
</feature>
<name>A0A4D6XIQ2_PSEPU</name>
<feature type="domain" description="PDZ" evidence="12">
    <location>
        <begin position="211"/>
        <end position="280"/>
    </location>
</feature>
<dbReference type="InterPro" id="IPR036034">
    <property type="entry name" value="PDZ_sf"/>
</dbReference>
<evidence type="ECO:0000256" key="1">
    <source>
        <dbReference type="ARBA" id="ARBA00001947"/>
    </source>
</evidence>
<keyword evidence="11" id="KW-0479">Metal-binding</keyword>
<dbReference type="SUPFAM" id="SSF50156">
    <property type="entry name" value="PDZ domain-like"/>
    <property type="match status" value="2"/>
</dbReference>
<feature type="transmembrane region" description="Helical" evidence="11">
    <location>
        <begin position="423"/>
        <end position="444"/>
    </location>
</feature>
<proteinExistence type="inferred from homology"/>
<dbReference type="CDD" id="cd23082">
    <property type="entry name" value="cpPDZ1_EcRseP-like"/>
    <property type="match status" value="1"/>
</dbReference>
<evidence type="ECO:0000259" key="12">
    <source>
        <dbReference type="SMART" id="SM00228"/>
    </source>
</evidence>
<dbReference type="GO" id="GO:0004222">
    <property type="term" value="F:metalloendopeptidase activity"/>
    <property type="evidence" value="ECO:0007669"/>
    <property type="project" value="InterPro"/>
</dbReference>
<dbReference type="CDD" id="cd23081">
    <property type="entry name" value="cpPDZ_EcRseP-like"/>
    <property type="match status" value="1"/>
</dbReference>
<evidence type="ECO:0000256" key="4">
    <source>
        <dbReference type="ARBA" id="ARBA00022670"/>
    </source>
</evidence>
<evidence type="ECO:0000256" key="7">
    <source>
        <dbReference type="ARBA" id="ARBA00022833"/>
    </source>
</evidence>
<keyword evidence="9 11" id="KW-0482">Metalloprotease</keyword>
<comment type="similarity">
    <text evidence="3 11">Belongs to the peptidase M50B family.</text>
</comment>
<dbReference type="CDD" id="cd06163">
    <property type="entry name" value="S2P-M50_PDZ_RseP-like"/>
    <property type="match status" value="2"/>
</dbReference>
<sequence>MTALYMIIGTLVALGVLVTFHEFGHFWVARRCGVKVLRFSVGFGTPLLRWHDKHGTEFVVAAIPLGGYVKMLDEREGEVPPALIEQSFNRKSVRQRIAIVAAGPIANFLLAILFFWILAMLGTQQIRPVIGAVEPGSLAASAGLMAGQEIVSIDGEPTSGWSAVNLQLVRRLGESGTLQVGVRDDGVSAEHRLQIKLDAWLKGADEPDPIQSLGLRPWRPAIAPVLAEIAPKSPAAAAGLKTGDKLLALDGVAMSDWQQLVDAVRARPETKVTLRVERDGAQLEVPVTLARHGEGKGSGGYLGAGVKAAQWPADMLREVSYGPVDAVGEGLSRTWNMSVLTLESLKKMLFGELSVKNLSGPITIAKVAGASAQSGVGDFLNFLAYLSISLGVLNLLPIPVLDGGHLLFYLVEWARGRPLSDRVQGWGVQIGISLVVGVMLLALINDLGRL</sequence>
<dbReference type="InterPro" id="IPR008915">
    <property type="entry name" value="Peptidase_M50"/>
</dbReference>
<reference evidence="14" key="1">
    <citation type="submission" date="2019-04" db="EMBL/GenBank/DDBJ databases">
        <title>Genome sequence of Pseudomonas putida 1290, an auxin catabolizing strain.</title>
        <authorList>
            <person name="Laird T.S."/>
            <person name="Leveau J.H.J."/>
        </authorList>
    </citation>
    <scope>NUCLEOTIDE SEQUENCE [LARGE SCALE GENOMIC DNA]</scope>
    <source>
        <strain evidence="14">1290</strain>
    </source>
</reference>
<dbReference type="EC" id="3.4.24.-" evidence="11"/>
<keyword evidence="7 11" id="KW-0862">Zinc</keyword>
<dbReference type="NCBIfam" id="TIGR00054">
    <property type="entry name" value="RIP metalloprotease RseP"/>
    <property type="match status" value="1"/>
</dbReference>
<evidence type="ECO:0000256" key="10">
    <source>
        <dbReference type="ARBA" id="ARBA00023136"/>
    </source>
</evidence>
<evidence type="ECO:0000256" key="2">
    <source>
        <dbReference type="ARBA" id="ARBA00004141"/>
    </source>
</evidence>
<evidence type="ECO:0000256" key="3">
    <source>
        <dbReference type="ARBA" id="ARBA00007931"/>
    </source>
</evidence>
<dbReference type="GO" id="GO:0046872">
    <property type="term" value="F:metal ion binding"/>
    <property type="evidence" value="ECO:0007669"/>
    <property type="project" value="UniProtKB-KW"/>
</dbReference>
<evidence type="ECO:0000313" key="14">
    <source>
        <dbReference type="Proteomes" id="UP000298551"/>
    </source>
</evidence>
<dbReference type="Pfam" id="PF17820">
    <property type="entry name" value="PDZ_6"/>
    <property type="match status" value="2"/>
</dbReference>
<dbReference type="AlphaFoldDB" id="A0A4D6XIQ2"/>
<dbReference type="InterPro" id="IPR004387">
    <property type="entry name" value="Pept_M50_Zn"/>
</dbReference>
<feature type="domain" description="PDZ" evidence="12">
    <location>
        <begin position="114"/>
        <end position="186"/>
    </location>
</feature>
<evidence type="ECO:0000256" key="8">
    <source>
        <dbReference type="ARBA" id="ARBA00022989"/>
    </source>
</evidence>
<evidence type="ECO:0000256" key="6">
    <source>
        <dbReference type="ARBA" id="ARBA00022801"/>
    </source>
</evidence>
<dbReference type="Gene3D" id="2.30.42.10">
    <property type="match status" value="2"/>
</dbReference>
<comment type="cofactor">
    <cofactor evidence="1 11">
        <name>Zn(2+)</name>
        <dbReference type="ChEBI" id="CHEBI:29105"/>
    </cofactor>
</comment>
<dbReference type="PANTHER" id="PTHR42837:SF2">
    <property type="entry name" value="MEMBRANE METALLOPROTEASE ARASP2, CHLOROPLASTIC-RELATED"/>
    <property type="match status" value="1"/>
</dbReference>
<keyword evidence="4 13" id="KW-0645">Protease</keyword>
<feature type="transmembrane region" description="Helical" evidence="11">
    <location>
        <begin position="6"/>
        <end position="28"/>
    </location>
</feature>
<feature type="transmembrane region" description="Helical" evidence="11">
    <location>
        <begin position="97"/>
        <end position="119"/>
    </location>
</feature>
<dbReference type="RefSeq" id="WP_136916297.1">
    <property type="nucleotide sequence ID" value="NZ_CP039371.1"/>
</dbReference>
<keyword evidence="5 11" id="KW-0812">Transmembrane</keyword>
<dbReference type="Proteomes" id="UP000298551">
    <property type="component" value="Chromosome"/>
</dbReference>
<gene>
    <name evidence="13" type="primary">rseP</name>
    <name evidence="13" type="ORF">E6B08_24335</name>
</gene>
<dbReference type="GO" id="GO:0006508">
    <property type="term" value="P:proteolysis"/>
    <property type="evidence" value="ECO:0007669"/>
    <property type="project" value="UniProtKB-KW"/>
</dbReference>
<protein>
    <recommendedName>
        <fullName evidence="11">Zinc metalloprotease</fullName>
        <ecNumber evidence="11">3.4.24.-</ecNumber>
    </recommendedName>
</protein>
<dbReference type="InterPro" id="IPR041489">
    <property type="entry name" value="PDZ_6"/>
</dbReference>
<accession>A0A4D6XIQ2</accession>
<dbReference type="Pfam" id="PF02163">
    <property type="entry name" value="Peptidase_M50"/>
    <property type="match status" value="1"/>
</dbReference>
<evidence type="ECO:0000256" key="11">
    <source>
        <dbReference type="RuleBase" id="RU362031"/>
    </source>
</evidence>
<dbReference type="SMART" id="SM00228">
    <property type="entry name" value="PDZ"/>
    <property type="match status" value="2"/>
</dbReference>
<keyword evidence="8 11" id="KW-1133">Transmembrane helix</keyword>
<dbReference type="InterPro" id="IPR001478">
    <property type="entry name" value="PDZ"/>
</dbReference>
<evidence type="ECO:0000256" key="5">
    <source>
        <dbReference type="ARBA" id="ARBA00022692"/>
    </source>
</evidence>
<dbReference type="PANTHER" id="PTHR42837">
    <property type="entry name" value="REGULATOR OF SIGMA-E PROTEASE RSEP"/>
    <property type="match status" value="1"/>
</dbReference>
<evidence type="ECO:0000256" key="9">
    <source>
        <dbReference type="ARBA" id="ARBA00023049"/>
    </source>
</evidence>
<keyword evidence="10 11" id="KW-0472">Membrane</keyword>
<dbReference type="GO" id="GO:0016020">
    <property type="term" value="C:membrane"/>
    <property type="evidence" value="ECO:0007669"/>
    <property type="project" value="UniProtKB-SubCell"/>
</dbReference>
<evidence type="ECO:0000313" key="13">
    <source>
        <dbReference type="EMBL" id="QCI14278.1"/>
    </source>
</evidence>
<organism evidence="13 14">
    <name type="scientific">Pseudomonas putida</name>
    <name type="common">Arthrobacter siderocapsulatus</name>
    <dbReference type="NCBI Taxonomy" id="303"/>
    <lineage>
        <taxon>Bacteria</taxon>
        <taxon>Pseudomonadati</taxon>
        <taxon>Pseudomonadota</taxon>
        <taxon>Gammaproteobacteria</taxon>
        <taxon>Pseudomonadales</taxon>
        <taxon>Pseudomonadaceae</taxon>
        <taxon>Pseudomonas</taxon>
    </lineage>
</organism>
<dbReference type="EMBL" id="CP039371">
    <property type="protein sequence ID" value="QCI14278.1"/>
    <property type="molecule type" value="Genomic_DNA"/>
</dbReference>
<dbReference type="OrthoDB" id="9782003at2"/>
<keyword evidence="6 11" id="KW-0378">Hydrolase</keyword>
<comment type="subcellular location">
    <subcellularLocation>
        <location evidence="2">Membrane</location>
        <topology evidence="2">Multi-pass membrane protein</topology>
    </subcellularLocation>
</comment>